<proteinExistence type="predicted"/>
<keyword evidence="3 6" id="KW-0812">Transmembrane</keyword>
<comment type="subcellular location">
    <subcellularLocation>
        <location evidence="1">Cell membrane</location>
        <topology evidence="1">Multi-pass membrane protein</topology>
    </subcellularLocation>
</comment>
<reference evidence="7 8" key="1">
    <citation type="submission" date="2021-01" db="EMBL/GenBank/DDBJ databases">
        <title>Genome Sequencing of Type Strains.</title>
        <authorList>
            <person name="Lemaire J.F."/>
            <person name="Inderbitzin P."/>
            <person name="Collins S.B."/>
            <person name="Wespe N."/>
            <person name="Knight-Connoni V."/>
        </authorList>
    </citation>
    <scope>NUCLEOTIDE SEQUENCE [LARGE SCALE GENOMIC DNA]</scope>
    <source>
        <strain evidence="7 8">DSM 23009</strain>
    </source>
</reference>
<evidence type="ECO:0000256" key="4">
    <source>
        <dbReference type="ARBA" id="ARBA00022989"/>
    </source>
</evidence>
<keyword evidence="8" id="KW-1185">Reference proteome</keyword>
<evidence type="ECO:0000313" key="7">
    <source>
        <dbReference type="EMBL" id="MBN3553837.1"/>
    </source>
</evidence>
<dbReference type="EMBL" id="JAFHKR010000038">
    <property type="protein sequence ID" value="MBN3553837.1"/>
    <property type="molecule type" value="Genomic_DNA"/>
</dbReference>
<feature type="transmembrane region" description="Helical" evidence="6">
    <location>
        <begin position="12"/>
        <end position="29"/>
    </location>
</feature>
<keyword evidence="5 6" id="KW-0472">Membrane</keyword>
<dbReference type="InterPro" id="IPR039072">
    <property type="entry name" value="ATP_synth_I_Bacilli"/>
</dbReference>
<dbReference type="RefSeq" id="WP_144696912.1">
    <property type="nucleotide sequence ID" value="NZ_JARMFC010000004.1"/>
</dbReference>
<evidence type="ECO:0000256" key="5">
    <source>
        <dbReference type="ARBA" id="ARBA00023136"/>
    </source>
</evidence>
<evidence type="ECO:0000256" key="1">
    <source>
        <dbReference type="ARBA" id="ARBA00004651"/>
    </source>
</evidence>
<evidence type="ECO:0000313" key="8">
    <source>
        <dbReference type="Proteomes" id="UP001296923"/>
    </source>
</evidence>
<protein>
    <submittedName>
        <fullName evidence="7">ATP synthase subunit I</fullName>
    </submittedName>
</protein>
<keyword evidence="2" id="KW-1003">Cell membrane</keyword>
<evidence type="ECO:0000256" key="2">
    <source>
        <dbReference type="ARBA" id="ARBA00022475"/>
    </source>
</evidence>
<organism evidence="7 8">
    <name type="scientific">Fictibacillus nanhaiensis</name>
    <dbReference type="NCBI Taxonomy" id="742169"/>
    <lineage>
        <taxon>Bacteria</taxon>
        <taxon>Bacillati</taxon>
        <taxon>Bacillota</taxon>
        <taxon>Bacilli</taxon>
        <taxon>Bacillales</taxon>
        <taxon>Fictibacillaceae</taxon>
        <taxon>Fictibacillus</taxon>
    </lineage>
</organism>
<feature type="transmembrane region" description="Helical" evidence="6">
    <location>
        <begin position="35"/>
        <end position="51"/>
    </location>
</feature>
<evidence type="ECO:0000256" key="6">
    <source>
        <dbReference type="SAM" id="Phobius"/>
    </source>
</evidence>
<dbReference type="Proteomes" id="UP001296923">
    <property type="component" value="Unassembled WGS sequence"/>
</dbReference>
<dbReference type="Pfam" id="PF03899">
    <property type="entry name" value="ATP-synt_I"/>
    <property type="match status" value="1"/>
</dbReference>
<comment type="caution">
    <text evidence="7">The sequence shown here is derived from an EMBL/GenBank/DDBJ whole genome shotgun (WGS) entry which is preliminary data.</text>
</comment>
<gene>
    <name evidence="7" type="ORF">JYA63_06150</name>
</gene>
<dbReference type="PANTHER" id="PTHR40035">
    <property type="entry name" value="ATP SYNTHASE PROTEIN I"/>
    <property type="match status" value="1"/>
</dbReference>
<keyword evidence="4 6" id="KW-1133">Transmembrane helix</keyword>
<sequence length="128" mass="14724">MMNEYKSVFFKYIKYTLYLLSLFFVGYAVTPYKAIFLGLALGTAFSLYNLWSMYSKIDRMGQAVIQQKRVKTLGSLSRLLFAGLAVLIAMKYPEHFHLLSVVVGLMSVYIIMLIDSLTQVTRTPKEKR</sequence>
<feature type="transmembrane region" description="Helical" evidence="6">
    <location>
        <begin position="96"/>
        <end position="118"/>
    </location>
</feature>
<accession>A0ABS2ZNS7</accession>
<evidence type="ECO:0000256" key="3">
    <source>
        <dbReference type="ARBA" id="ARBA00022692"/>
    </source>
</evidence>
<dbReference type="InterPro" id="IPR005598">
    <property type="entry name" value="ATP_synth_I"/>
</dbReference>
<feature type="transmembrane region" description="Helical" evidence="6">
    <location>
        <begin position="72"/>
        <end position="90"/>
    </location>
</feature>
<name>A0ABS2ZNS7_9BACL</name>
<dbReference type="PANTHER" id="PTHR40035:SF1">
    <property type="entry name" value="ATP SYNTHASE PROTEIN I"/>
    <property type="match status" value="1"/>
</dbReference>